<evidence type="ECO:0000256" key="5">
    <source>
        <dbReference type="ARBA" id="ARBA00022692"/>
    </source>
</evidence>
<sequence>MLGQLLQTLPKFHQSIESLYLNNNDLDGPIPDWLGQLDQLQVLALSHNSFSGPISKILENLPPLLIELRLHSNFLTGTVSEKDFHLLSKLKILGLGSESLIFDFDPKWNPPFQLQVLALEYPGLKFPSWIYTQTSLKVLYIGNSRTSFQPLGKFWKFTAQLEVLNLINNSINADMSKVLLDSKHVMMLLNNLSGSVPRVSPKVIHLDLSYNNLSDISPFLCQKMNEKENLETLFISDNALSGEIPNCWMNWRSLLQVNLRSNNLRDNRLSGRIPICMHNMTSMISPYASMDVFMVLIGVNIALAKLFDHHQEAPQSWKYYKKISEFPILPSMPQALVNSDHPLPKLQNISSCATNNMATSSSNQITIILFCLLSTIIFNSSSLLMCNSMIIHCDEKDENTLLKFKHEVTDPSGVLSSWSSDEEKDCCQWRGVHCDNITHRVTELHLPCDTIQSDEILDKDDEKPHCLTGEFDMSSLFDLEFLSYLDLSNNDFKTIKYDFNSIHNNKTCNDSSNIHYLDLAYNYHLFSDYNNMLHQISHLLSSLQFLDLSGIDFYKETDWLQSLISLSSLSELHLDDCSLKDINPSLQYANLTSLKVLSLSSNDFSSILPSWLFNHSHISYIDLSENYLHGQLPQTLPKFHQSIESLCLYDNDLEGPIPDWLGQLDQLKALYLCYNNFDGQISTILKNLPSLLIELLLHSNFLTGTVSQKNFHLFSKLKNLGLGSEYLVFDFDTKWIPSFQLQILVLENFGPKFPSWIYTQSSLELLSILNSRASFEPLEKFWKFAAQLEVLVLQNNSINSDISNVLLDSKVVIMQLNNFSGSVPQVSPKVTHLELSYNNLSDISPFLCQKMKGKRNLETLFISDNALSGEIPNCLMNWTSLLQVDLRNNNLTGKIPHSIGSLSRLIFLSLEKNKLFEEIPLSLKDCKNLQYLILGGNAFSGTIPSWINQRIKILQLGSNQFSGNIPIEVCQFFSLKILDLSNNKLSGSIPNCLHNMTSMISPYASMDVLKILIPTKYSKRGFSFVYFRVVTKYMVLDFVHPICLVDLSSNDLSGTIPSELFMLTGLRSLNLSHNQLMGSISQHFSNLTLLESLDLSNNLFSGQIPQSMSGMSFLGALNLSCNNFEGKIPMGTQLESFTNLSYVGNSKLCGPPLTKLCPQDEKLPNEKQKREEEDDDDDSSEVLIGVNIALAKLFDHHQEAPRVAYMIHVNYFD</sequence>
<dbReference type="EMBL" id="SDMP01000009">
    <property type="protein sequence ID" value="RYR40844.1"/>
    <property type="molecule type" value="Genomic_DNA"/>
</dbReference>
<dbReference type="Pfam" id="PF13855">
    <property type="entry name" value="LRR_8"/>
    <property type="match status" value="1"/>
</dbReference>
<keyword evidence="9" id="KW-0472">Membrane</keyword>
<comment type="caution">
    <text evidence="14">The sequence shown here is derived from an EMBL/GenBank/DDBJ whole genome shotgun (WGS) entry which is preliminary data.</text>
</comment>
<name>A0A445BQ76_ARAHY</name>
<keyword evidence="4" id="KW-0433">Leucine-rich repeat</keyword>
<keyword evidence="7" id="KW-0677">Repeat</keyword>
<organism evidence="14 15">
    <name type="scientific">Arachis hypogaea</name>
    <name type="common">Peanut</name>
    <dbReference type="NCBI Taxonomy" id="3818"/>
    <lineage>
        <taxon>Eukaryota</taxon>
        <taxon>Viridiplantae</taxon>
        <taxon>Streptophyta</taxon>
        <taxon>Embryophyta</taxon>
        <taxon>Tracheophyta</taxon>
        <taxon>Spermatophyta</taxon>
        <taxon>Magnoliopsida</taxon>
        <taxon>eudicotyledons</taxon>
        <taxon>Gunneridae</taxon>
        <taxon>Pentapetalae</taxon>
        <taxon>rosids</taxon>
        <taxon>fabids</taxon>
        <taxon>Fabales</taxon>
        <taxon>Fabaceae</taxon>
        <taxon>Papilionoideae</taxon>
        <taxon>50 kb inversion clade</taxon>
        <taxon>dalbergioids sensu lato</taxon>
        <taxon>Dalbergieae</taxon>
        <taxon>Pterocarpus clade</taxon>
        <taxon>Arachis</taxon>
    </lineage>
</organism>
<dbReference type="InterPro" id="IPR013210">
    <property type="entry name" value="LRR_N_plant-typ"/>
</dbReference>
<keyword evidence="6" id="KW-0732">Signal</keyword>
<evidence type="ECO:0000256" key="11">
    <source>
        <dbReference type="ARBA" id="ARBA00023180"/>
    </source>
</evidence>
<evidence type="ECO:0000256" key="6">
    <source>
        <dbReference type="ARBA" id="ARBA00022729"/>
    </source>
</evidence>
<evidence type="ECO:0000256" key="7">
    <source>
        <dbReference type="ARBA" id="ARBA00022737"/>
    </source>
</evidence>
<evidence type="ECO:0000256" key="12">
    <source>
        <dbReference type="SAM" id="MobiDB-lite"/>
    </source>
</evidence>
<dbReference type="SUPFAM" id="SSF52047">
    <property type="entry name" value="RNI-like"/>
    <property type="match status" value="2"/>
</dbReference>
<evidence type="ECO:0000313" key="15">
    <source>
        <dbReference type="Proteomes" id="UP000289738"/>
    </source>
</evidence>
<dbReference type="FunFam" id="3.80.10.10:FF:000095">
    <property type="entry name" value="LRR receptor-like serine/threonine-protein kinase GSO1"/>
    <property type="match status" value="1"/>
</dbReference>
<dbReference type="Gene3D" id="3.80.10.10">
    <property type="entry name" value="Ribonuclease Inhibitor"/>
    <property type="match status" value="4"/>
</dbReference>
<feature type="region of interest" description="Disordered" evidence="12">
    <location>
        <begin position="1155"/>
        <end position="1179"/>
    </location>
</feature>
<keyword evidence="5" id="KW-0812">Transmembrane</keyword>
<dbReference type="Proteomes" id="UP000289738">
    <property type="component" value="Chromosome A09"/>
</dbReference>
<dbReference type="PROSITE" id="PS51450">
    <property type="entry name" value="LRR"/>
    <property type="match status" value="3"/>
</dbReference>
<evidence type="ECO:0000256" key="9">
    <source>
        <dbReference type="ARBA" id="ARBA00023136"/>
    </source>
</evidence>
<dbReference type="InterPro" id="IPR001611">
    <property type="entry name" value="Leu-rich_rpt"/>
</dbReference>
<proteinExistence type="inferred from homology"/>
<dbReference type="SMART" id="SM00369">
    <property type="entry name" value="LRR_TYP"/>
    <property type="match status" value="9"/>
</dbReference>
<dbReference type="AlphaFoldDB" id="A0A445BQ76"/>
<dbReference type="GO" id="GO:0005886">
    <property type="term" value="C:plasma membrane"/>
    <property type="evidence" value="ECO:0007669"/>
    <property type="project" value="UniProtKB-SubCell"/>
</dbReference>
<dbReference type="InterPro" id="IPR046956">
    <property type="entry name" value="RLP23-like"/>
</dbReference>
<dbReference type="STRING" id="3818.A0A445BQ76"/>
<keyword evidence="11" id="KW-0325">Glycoprotein</keyword>
<comment type="subcellular location">
    <subcellularLocation>
        <location evidence="1">Cell membrane</location>
        <topology evidence="1">Single-pass type I membrane protein</topology>
    </subcellularLocation>
</comment>
<feature type="compositionally biased region" description="Basic and acidic residues" evidence="12">
    <location>
        <begin position="1158"/>
        <end position="1171"/>
    </location>
</feature>
<evidence type="ECO:0000256" key="1">
    <source>
        <dbReference type="ARBA" id="ARBA00004251"/>
    </source>
</evidence>
<evidence type="ECO:0000313" key="14">
    <source>
        <dbReference type="EMBL" id="RYR40844.1"/>
    </source>
</evidence>
<keyword evidence="8" id="KW-1133">Transmembrane helix</keyword>
<dbReference type="Pfam" id="PF08263">
    <property type="entry name" value="LRRNT_2"/>
    <property type="match status" value="1"/>
</dbReference>
<protein>
    <recommendedName>
        <fullName evidence="13">Leucine-rich repeat-containing N-terminal plant-type domain-containing protein</fullName>
    </recommendedName>
</protein>
<dbReference type="FunFam" id="3.80.10.10:FF:000111">
    <property type="entry name" value="LRR receptor-like serine/threonine-protein kinase ERECTA"/>
    <property type="match status" value="1"/>
</dbReference>
<evidence type="ECO:0000256" key="2">
    <source>
        <dbReference type="ARBA" id="ARBA00009592"/>
    </source>
</evidence>
<evidence type="ECO:0000256" key="8">
    <source>
        <dbReference type="ARBA" id="ARBA00022989"/>
    </source>
</evidence>
<dbReference type="PANTHER" id="PTHR48063:SF52">
    <property type="entry name" value="LRR RECEPTOR-LIKE KINASE FAMILY PROTEIN"/>
    <property type="match status" value="1"/>
</dbReference>
<evidence type="ECO:0000256" key="3">
    <source>
        <dbReference type="ARBA" id="ARBA00022475"/>
    </source>
</evidence>
<dbReference type="Pfam" id="PF00560">
    <property type="entry name" value="LRR_1"/>
    <property type="match status" value="10"/>
</dbReference>
<evidence type="ECO:0000259" key="13">
    <source>
        <dbReference type="Pfam" id="PF08263"/>
    </source>
</evidence>
<keyword evidence="15" id="KW-1185">Reference proteome</keyword>
<dbReference type="InterPro" id="IPR003591">
    <property type="entry name" value="Leu-rich_rpt_typical-subtyp"/>
</dbReference>
<feature type="domain" description="Leucine-rich repeat-containing N-terminal plant-type" evidence="13">
    <location>
        <begin position="395"/>
        <end position="435"/>
    </location>
</feature>
<dbReference type="InterPro" id="IPR032675">
    <property type="entry name" value="LRR_dom_sf"/>
</dbReference>
<keyword evidence="10" id="KW-0675">Receptor</keyword>
<evidence type="ECO:0000256" key="4">
    <source>
        <dbReference type="ARBA" id="ARBA00022614"/>
    </source>
</evidence>
<evidence type="ECO:0000256" key="10">
    <source>
        <dbReference type="ARBA" id="ARBA00023170"/>
    </source>
</evidence>
<gene>
    <name evidence="14" type="ORF">Ahy_A09g046592</name>
</gene>
<dbReference type="PANTHER" id="PTHR48063">
    <property type="entry name" value="LRR RECEPTOR-LIKE KINASE"/>
    <property type="match status" value="1"/>
</dbReference>
<accession>A0A445BQ76</accession>
<dbReference type="SUPFAM" id="SSF52058">
    <property type="entry name" value="L domain-like"/>
    <property type="match status" value="1"/>
</dbReference>
<reference evidence="14 15" key="1">
    <citation type="submission" date="2019-01" db="EMBL/GenBank/DDBJ databases">
        <title>Sequencing of cultivated peanut Arachis hypogaea provides insights into genome evolution and oil improvement.</title>
        <authorList>
            <person name="Chen X."/>
        </authorList>
    </citation>
    <scope>NUCLEOTIDE SEQUENCE [LARGE SCALE GENOMIC DNA]</scope>
    <source>
        <strain evidence="15">cv. Fuhuasheng</strain>
        <tissue evidence="14">Leaves</tissue>
    </source>
</reference>
<dbReference type="PRINTS" id="PR00019">
    <property type="entry name" value="LEURICHRPT"/>
</dbReference>
<keyword evidence="3" id="KW-1003">Cell membrane</keyword>
<comment type="similarity">
    <text evidence="2">Belongs to the RLP family.</text>
</comment>